<name>A0A6L9S046_9ACTN</name>
<proteinExistence type="predicted"/>
<dbReference type="Pfam" id="PF12647">
    <property type="entry name" value="RNHCP"/>
    <property type="match status" value="1"/>
</dbReference>
<dbReference type="EMBL" id="JAAGOA010000001">
    <property type="protein sequence ID" value="NED98605.1"/>
    <property type="molecule type" value="Genomic_DNA"/>
</dbReference>
<keyword evidence="4" id="KW-1185">Reference proteome</keyword>
<protein>
    <submittedName>
        <fullName evidence="3">RNHCP domain-containing protein</fullName>
    </submittedName>
</protein>
<feature type="compositionally biased region" description="Low complexity" evidence="1">
    <location>
        <begin position="29"/>
        <end position="43"/>
    </location>
</feature>
<evidence type="ECO:0000313" key="4">
    <source>
        <dbReference type="Proteomes" id="UP000475214"/>
    </source>
</evidence>
<dbReference type="AlphaFoldDB" id="A0A6L9S046"/>
<accession>A0A6L9S046</accession>
<evidence type="ECO:0000313" key="3">
    <source>
        <dbReference type="EMBL" id="NED98605.1"/>
    </source>
</evidence>
<sequence>MTTTGHDRRGRRHGTVSYECALRDQTTVVHTSRSPVSRTTTGPRRSRRAPSFRCLNCKLDVSTDAPGTAHRNHCPTCLWSRHVDDKPGDRSAECGARMEPIAITTRYDGEWSVIHRCTRCQELHTNRIAGDDNALVLFTLAIKPLARPPFPLDHLARL</sequence>
<reference evidence="3 4" key="1">
    <citation type="submission" date="2020-02" db="EMBL/GenBank/DDBJ databases">
        <authorList>
            <person name="Li X.-J."/>
            <person name="Han X.-M."/>
        </authorList>
    </citation>
    <scope>NUCLEOTIDE SEQUENCE [LARGE SCALE GENOMIC DNA]</scope>
    <source>
        <strain evidence="3 4">CCTCC AB 2017055</strain>
    </source>
</reference>
<dbReference type="Proteomes" id="UP000475214">
    <property type="component" value="Unassembled WGS sequence"/>
</dbReference>
<gene>
    <name evidence="3" type="ORF">G1H10_00295</name>
</gene>
<organism evidence="3 4">
    <name type="scientific">Phytoactinopolyspora halotolerans</name>
    <dbReference type="NCBI Taxonomy" id="1981512"/>
    <lineage>
        <taxon>Bacteria</taxon>
        <taxon>Bacillati</taxon>
        <taxon>Actinomycetota</taxon>
        <taxon>Actinomycetes</taxon>
        <taxon>Jiangellales</taxon>
        <taxon>Jiangellaceae</taxon>
        <taxon>Phytoactinopolyspora</taxon>
    </lineage>
</organism>
<feature type="region of interest" description="Disordered" evidence="1">
    <location>
        <begin position="29"/>
        <end position="48"/>
    </location>
</feature>
<feature type="domain" description="RNHCP" evidence="2">
    <location>
        <begin position="51"/>
        <end position="137"/>
    </location>
</feature>
<dbReference type="InterPro" id="IPR024439">
    <property type="entry name" value="RNHCP"/>
</dbReference>
<evidence type="ECO:0000259" key="2">
    <source>
        <dbReference type="Pfam" id="PF12647"/>
    </source>
</evidence>
<evidence type="ECO:0000256" key="1">
    <source>
        <dbReference type="SAM" id="MobiDB-lite"/>
    </source>
</evidence>
<comment type="caution">
    <text evidence="3">The sequence shown here is derived from an EMBL/GenBank/DDBJ whole genome shotgun (WGS) entry which is preliminary data.</text>
</comment>